<dbReference type="Pfam" id="PF12733">
    <property type="entry name" value="Cadherin-like"/>
    <property type="match status" value="2"/>
</dbReference>
<dbReference type="KEGG" id="bgt:106055386"/>
<dbReference type="Proteomes" id="UP000076420">
    <property type="component" value="Unassembled WGS sequence"/>
</dbReference>
<dbReference type="SUPFAM" id="SSF48452">
    <property type="entry name" value="TPR-like"/>
    <property type="match status" value="2"/>
</dbReference>
<dbReference type="STRING" id="6526.A0A2C9KBA7"/>
<dbReference type="RefSeq" id="XP_013067074.2">
    <property type="nucleotide sequence ID" value="XM_013211620.2"/>
</dbReference>
<feature type="domain" description="Cadherin-like beta-sandwich-like" evidence="2">
    <location>
        <begin position="101"/>
        <end position="184"/>
    </location>
</feature>
<evidence type="ECO:0000256" key="1">
    <source>
        <dbReference type="SAM" id="MobiDB-lite"/>
    </source>
</evidence>
<dbReference type="InterPro" id="IPR019734">
    <property type="entry name" value="TPR_rpt"/>
</dbReference>
<feature type="domain" description="Cadherin-like beta-sandwich-like" evidence="2">
    <location>
        <begin position="8"/>
        <end position="92"/>
    </location>
</feature>
<dbReference type="InterPro" id="IPR025883">
    <property type="entry name" value="Cadherin-like_domain"/>
</dbReference>
<evidence type="ECO:0000313" key="3">
    <source>
        <dbReference type="EnsemblMetazoa" id="BGLB017190-PB"/>
    </source>
</evidence>
<dbReference type="Pfam" id="PF13181">
    <property type="entry name" value="TPR_8"/>
    <property type="match status" value="1"/>
</dbReference>
<reference evidence="3" key="1">
    <citation type="submission" date="2020-05" db="UniProtKB">
        <authorList>
            <consortium name="EnsemblMetazoa"/>
        </authorList>
    </citation>
    <scope>IDENTIFICATION</scope>
    <source>
        <strain evidence="3">BB02</strain>
    </source>
</reference>
<evidence type="ECO:0000259" key="2">
    <source>
        <dbReference type="Pfam" id="PF12733"/>
    </source>
</evidence>
<dbReference type="AlphaFoldDB" id="A0A2C9KBA7"/>
<dbReference type="VEuPathDB" id="VectorBase:BGLAX_043620"/>
<proteinExistence type="predicted"/>
<gene>
    <name evidence="3" type="primary">106055386</name>
</gene>
<organism evidence="3 4">
    <name type="scientific">Biomphalaria glabrata</name>
    <name type="common">Bloodfluke planorb</name>
    <name type="synonym">Freshwater snail</name>
    <dbReference type="NCBI Taxonomy" id="6526"/>
    <lineage>
        <taxon>Eukaryota</taxon>
        <taxon>Metazoa</taxon>
        <taxon>Spiralia</taxon>
        <taxon>Lophotrochozoa</taxon>
        <taxon>Mollusca</taxon>
        <taxon>Gastropoda</taxon>
        <taxon>Heterobranchia</taxon>
        <taxon>Euthyneura</taxon>
        <taxon>Panpulmonata</taxon>
        <taxon>Hygrophila</taxon>
        <taxon>Lymnaeoidea</taxon>
        <taxon>Planorbidae</taxon>
        <taxon>Biomphalaria</taxon>
    </lineage>
</organism>
<dbReference type="VEuPathDB" id="VectorBase:BGLB017190"/>
<sequence>MDDCYLAKLSTKPWILTPHFNKDILEYSTTVPSQQEKITFDISTSDHGASFTILGSGGSRDVSLAEGTVTAVKIEVTSEDGHTKYYIVNVKRLSAKDAYLSDLAIKKGHLEPDFYPNVLLYYCLLPCNLTTVNIVATAPDPRNAVKVCDKANAPVPLNPGLTIIEIEVTSPDGTIKKVYKVEVAKKPIPRYVKFVDAKTLSEFECPISLSPFYCPVSIKGSNPKRTYSGPVFSEITRLSKIDPLTGEHLESDWKIQDIEVDKNMANQMAVIPLTFSVDSTKPMKFGELAGILAECSQQPPMKDLAGVFSNSALSISRNLQEHKWQKALQQIFDETEVSVLLSLAENSLTLYYKNIPKPGQYHQQYAEGDSPIDALQHAIHCLATALKYKSNNAEIHFKLAMALEEKYWAEDMYGLKKLEKSDAPSLNYKARESSKEEEVYAICKLKGVDISEPASHHLKALDNEYHHLIETGQSAKADHVMALYAWYSKKLSQEGASAHKVEDHDSPLGQAYQKYLDALCLDEVKAVYNFHVGRLLVIMGNYEDAIKRLEAALCWNAAHEQARFYLGLAISLSKEEWKKRSQEAIGFLQAGMESLLTALSKEALAAEELVAKTSLFAENLVRTSNVHFLRGIVQLGILLTKNKVQNSMAPSDIFHTAALLACQVLPNICRGDLYKQMEWVLVDAHSQLLEILVQDDVSKDFIASRCKRLSALIFHSTISGNIKLLELQEKTCQKLVKIQPCVSYSLFLLGSAQFALYEQSPDGYTAMEYLSDAKASFLASIEMEGKPCSGEAPKQLTDQKWWMRSSSSSSIKSNKQTKVGKALTAPTRSGTQLASHKGDKSKTYSPSSKRPTAAAGTAPKSHVQTASTAATSKAVPKPLGPSTLQKKDVKTEKKTETKEVVIVDNVVLNNVPLYESRLGLARVLRASKEPNEAKKYYNQVIDMAPEVHDAYIECAEMLAKTNPIEAVDVYSRFPVSEHPTFDDAFIFGEIVNILMKAEQYDDKRLATNMIAYAKVLGVGVLEKYTKILEQRYKNDVLRTIYAGIHNKPVDDPDMQAFFKFKFWI</sequence>
<evidence type="ECO:0000313" key="4">
    <source>
        <dbReference type="Proteomes" id="UP000076420"/>
    </source>
</evidence>
<dbReference type="Gene3D" id="1.25.40.10">
    <property type="entry name" value="Tetratricopeptide repeat domain"/>
    <property type="match status" value="2"/>
</dbReference>
<dbReference type="InterPro" id="IPR011990">
    <property type="entry name" value="TPR-like_helical_dom_sf"/>
</dbReference>
<name>A0A2C9KBA7_BIOGL</name>
<dbReference type="OrthoDB" id="9991317at2759"/>
<feature type="compositionally biased region" description="Basic and acidic residues" evidence="1">
    <location>
        <begin position="885"/>
        <end position="894"/>
    </location>
</feature>
<protein>
    <recommendedName>
        <fullName evidence="2">Cadherin-like beta-sandwich-like domain-containing protein</fullName>
    </recommendedName>
</protein>
<feature type="region of interest" description="Disordered" evidence="1">
    <location>
        <begin position="787"/>
        <end position="894"/>
    </location>
</feature>
<accession>A0A2C9KBA7</accession>
<dbReference type="EnsemblMetazoa" id="BGLB017190-RB">
    <property type="protein sequence ID" value="BGLB017190-PB"/>
    <property type="gene ID" value="BGLB017190"/>
</dbReference>
<feature type="compositionally biased region" description="Polar residues" evidence="1">
    <location>
        <begin position="862"/>
        <end position="871"/>
    </location>
</feature>